<evidence type="ECO:0000313" key="13">
    <source>
        <dbReference type="Proteomes" id="UP000224567"/>
    </source>
</evidence>
<evidence type="ECO:0000256" key="5">
    <source>
        <dbReference type="ARBA" id="ARBA00022679"/>
    </source>
</evidence>
<evidence type="ECO:0000256" key="3">
    <source>
        <dbReference type="ARBA" id="ARBA00005531"/>
    </source>
</evidence>
<evidence type="ECO:0000256" key="1">
    <source>
        <dbReference type="ARBA" id="ARBA00002969"/>
    </source>
</evidence>
<dbReference type="EMBL" id="MLFT02000012">
    <property type="protein sequence ID" value="PHT32785.1"/>
    <property type="molecule type" value="Genomic_DNA"/>
</dbReference>
<name>A0A2G2VIH5_CAPBA</name>
<dbReference type="InterPro" id="IPR016039">
    <property type="entry name" value="Thiolase-like"/>
</dbReference>
<protein>
    <recommendedName>
        <fullName evidence="4">chalcone synthase</fullName>
        <ecNumber evidence="4">2.3.1.74</ecNumber>
    </recommendedName>
</protein>
<dbReference type="FunFam" id="3.40.47.10:FF:000025">
    <property type="entry name" value="Chalcone synthase 2"/>
    <property type="match status" value="1"/>
</dbReference>
<dbReference type="Proteomes" id="UP000224567">
    <property type="component" value="Unassembled WGS sequence"/>
</dbReference>
<evidence type="ECO:0000256" key="4">
    <source>
        <dbReference type="ARBA" id="ARBA00012975"/>
    </source>
</evidence>
<comment type="similarity">
    <text evidence="3 9">Belongs to the thiolase-like superfamily. Chalcone/stilbene synthases family.</text>
</comment>
<dbReference type="PANTHER" id="PTHR11877">
    <property type="entry name" value="HYDROXYMETHYLGLUTARYL-COA SYNTHASE"/>
    <property type="match status" value="1"/>
</dbReference>
<dbReference type="PANTHER" id="PTHR11877:SF94">
    <property type="entry name" value="CHALCONE SYNTHASE 2"/>
    <property type="match status" value="1"/>
</dbReference>
<dbReference type="InterPro" id="IPR011141">
    <property type="entry name" value="Polyketide_synthase_type-III"/>
</dbReference>
<sequence>MVTVEEILRVQRAEGAAAVLAIGIATPHNCVDQRTYPDYFFRVTNSEHKTELKAKFKRMCDGSMIKKRYIHLTEEILKENPNICEHNAPSFNARQDIVVVEVPKLGKEAAQKAINEWGQPKSKITHLVFCTTSGVDMPGADYQLTKLLGLSPSVKRFMMYQQGCSGGGAVLRLAKDLAENNKGARVLVVCSEILAITFHGPSDAEVDVLIGQVLFGDGAAAVIIGSDPNLEVERPLFELVFATQTLLPDTGYAVYGKTSEAGLKFHLHKNVPRLISNDIEKSLVEIFEPLGISDWNSIFWIVHAGGRAIMDKVESKLGLKPEKLRATRHVLSEYGNVASACVLFVLDEIRKNSIKEGLDTTGEGLEWGVLFGFGPGLTIETLVLRSVSNIHK</sequence>
<reference evidence="13" key="2">
    <citation type="journal article" date="2017" name="J. Anim. Genet.">
        <title>Multiple reference genome sequences of hot pepper reveal the massive evolution of plant disease resistance genes by retroduplication.</title>
        <authorList>
            <person name="Kim S."/>
            <person name="Park J."/>
            <person name="Yeom S.-I."/>
            <person name="Kim Y.-M."/>
            <person name="Seo E."/>
            <person name="Kim K.-T."/>
            <person name="Kim M.-S."/>
            <person name="Lee J.M."/>
            <person name="Cheong K."/>
            <person name="Shin H.-S."/>
            <person name="Kim S.-B."/>
            <person name="Han K."/>
            <person name="Lee J."/>
            <person name="Park M."/>
            <person name="Lee H.-A."/>
            <person name="Lee H.-Y."/>
            <person name="Lee Y."/>
            <person name="Oh S."/>
            <person name="Lee J.H."/>
            <person name="Choi E."/>
            <person name="Choi E."/>
            <person name="Lee S.E."/>
            <person name="Jeon J."/>
            <person name="Kim H."/>
            <person name="Choi G."/>
            <person name="Song H."/>
            <person name="Lee J."/>
            <person name="Lee S.-C."/>
            <person name="Kwon J.-K."/>
            <person name="Lee H.-Y."/>
            <person name="Koo N."/>
            <person name="Hong Y."/>
            <person name="Kim R.W."/>
            <person name="Kang W.-H."/>
            <person name="Huh J.H."/>
            <person name="Kang B.-C."/>
            <person name="Yang T.-J."/>
            <person name="Lee Y.-H."/>
            <person name="Bennetzen J.L."/>
            <person name="Choi D."/>
        </authorList>
    </citation>
    <scope>NUCLEOTIDE SEQUENCE [LARGE SCALE GENOMIC DNA]</scope>
    <source>
        <strain evidence="13">cv. PBC81</strain>
    </source>
</reference>
<keyword evidence="13" id="KW-1185">Reference proteome</keyword>
<comment type="pathway">
    <text evidence="2">Secondary metabolite biosynthesis; flavonoid biosynthesis.</text>
</comment>
<evidence type="ECO:0000256" key="2">
    <source>
        <dbReference type="ARBA" id="ARBA00004966"/>
    </source>
</evidence>
<evidence type="ECO:0000256" key="7">
    <source>
        <dbReference type="ARBA" id="ARBA00023315"/>
    </source>
</evidence>
<dbReference type="OrthoDB" id="1280970at2759"/>
<dbReference type="SUPFAM" id="SSF53901">
    <property type="entry name" value="Thiolase-like"/>
    <property type="match status" value="2"/>
</dbReference>
<proteinExistence type="inferred from homology"/>
<evidence type="ECO:0000256" key="6">
    <source>
        <dbReference type="ARBA" id="ARBA00023241"/>
    </source>
</evidence>
<dbReference type="InterPro" id="IPR001099">
    <property type="entry name" value="Chalcone/stilbene_synt_N"/>
</dbReference>
<feature type="active site" description="Acyl-thioester intermediate" evidence="8">
    <location>
        <position position="164"/>
    </location>
</feature>
<dbReference type="GO" id="GO:0042803">
    <property type="term" value="F:protein homodimerization activity"/>
    <property type="evidence" value="ECO:0007669"/>
    <property type="project" value="UniProtKB-ARBA"/>
</dbReference>
<gene>
    <name evidence="12" type="ORF">CQW23_29122</name>
</gene>
<evidence type="ECO:0000313" key="12">
    <source>
        <dbReference type="EMBL" id="PHT32785.1"/>
    </source>
</evidence>
<dbReference type="UniPathway" id="UPA00154"/>
<feature type="domain" description="Chalcone/stilbene synthase C-terminal" evidence="11">
    <location>
        <begin position="238"/>
        <end position="387"/>
    </location>
</feature>
<dbReference type="PIRSF" id="PIRSF000451">
    <property type="entry name" value="PKS_III"/>
    <property type="match status" value="1"/>
</dbReference>
<dbReference type="FunFam" id="3.40.47.10:FF:000014">
    <property type="entry name" value="Chalcone synthase 1"/>
    <property type="match status" value="1"/>
</dbReference>
<dbReference type="EC" id="2.3.1.74" evidence="4"/>
<dbReference type="AlphaFoldDB" id="A0A2G2VIH5"/>
<keyword evidence="7 9" id="KW-0012">Acyltransferase</keyword>
<keyword evidence="6" id="KW-0284">Flavonoid biosynthesis</keyword>
<comment type="function">
    <text evidence="1">The primary product of this enzyme is 4,2',4',6'-tetrahydroxychalcone (also termed naringenin-chalcone or chalcone) which can under specific conditions spontaneously isomerize into naringenin.</text>
</comment>
<dbReference type="Pfam" id="PF02797">
    <property type="entry name" value="Chal_sti_synt_C"/>
    <property type="match status" value="1"/>
</dbReference>
<evidence type="ECO:0000259" key="11">
    <source>
        <dbReference type="Pfam" id="PF02797"/>
    </source>
</evidence>
<accession>A0A2G2VIH5</accession>
<evidence type="ECO:0000256" key="9">
    <source>
        <dbReference type="RuleBase" id="RU003633"/>
    </source>
</evidence>
<dbReference type="Gene3D" id="3.40.47.10">
    <property type="match status" value="2"/>
</dbReference>
<dbReference type="GO" id="GO:0030639">
    <property type="term" value="P:polyketide biosynthetic process"/>
    <property type="evidence" value="ECO:0007669"/>
    <property type="project" value="TreeGrafter"/>
</dbReference>
<dbReference type="InterPro" id="IPR012328">
    <property type="entry name" value="Chalcone/stilbene_synt_C"/>
</dbReference>
<evidence type="ECO:0000256" key="8">
    <source>
        <dbReference type="PIRSR" id="PIRSR000451-1"/>
    </source>
</evidence>
<dbReference type="CDD" id="cd00831">
    <property type="entry name" value="CHS_like"/>
    <property type="match status" value="1"/>
</dbReference>
<feature type="domain" description="Chalcone/stilbene synthase N-terminal" evidence="10">
    <location>
        <begin position="5"/>
        <end position="228"/>
    </location>
</feature>
<dbReference type="GO" id="GO:0016210">
    <property type="term" value="F:naringenin-chalcone synthase activity"/>
    <property type="evidence" value="ECO:0007669"/>
    <property type="project" value="UniProtKB-EC"/>
</dbReference>
<dbReference type="STRING" id="33114.A0A2G2VIH5"/>
<reference evidence="12 13" key="1">
    <citation type="journal article" date="2017" name="Genome Biol.">
        <title>New reference genome sequences of hot pepper reveal the massive evolution of plant disease-resistance genes by retroduplication.</title>
        <authorList>
            <person name="Kim S."/>
            <person name="Park J."/>
            <person name="Yeom S.I."/>
            <person name="Kim Y.M."/>
            <person name="Seo E."/>
            <person name="Kim K.T."/>
            <person name="Kim M.S."/>
            <person name="Lee J.M."/>
            <person name="Cheong K."/>
            <person name="Shin H.S."/>
            <person name="Kim S.B."/>
            <person name="Han K."/>
            <person name="Lee J."/>
            <person name="Park M."/>
            <person name="Lee H.A."/>
            <person name="Lee H.Y."/>
            <person name="Lee Y."/>
            <person name="Oh S."/>
            <person name="Lee J.H."/>
            <person name="Choi E."/>
            <person name="Choi E."/>
            <person name="Lee S.E."/>
            <person name="Jeon J."/>
            <person name="Kim H."/>
            <person name="Choi G."/>
            <person name="Song H."/>
            <person name="Lee J."/>
            <person name="Lee S.C."/>
            <person name="Kwon J.K."/>
            <person name="Lee H.Y."/>
            <person name="Koo N."/>
            <person name="Hong Y."/>
            <person name="Kim R.W."/>
            <person name="Kang W.H."/>
            <person name="Huh J.H."/>
            <person name="Kang B.C."/>
            <person name="Yang T.J."/>
            <person name="Lee Y.H."/>
            <person name="Bennetzen J.L."/>
            <person name="Choi D."/>
        </authorList>
    </citation>
    <scope>NUCLEOTIDE SEQUENCE [LARGE SCALE GENOMIC DNA]</scope>
    <source>
        <strain evidence="13">cv. PBC81</strain>
    </source>
</reference>
<dbReference type="GO" id="GO:0009813">
    <property type="term" value="P:flavonoid biosynthetic process"/>
    <property type="evidence" value="ECO:0007669"/>
    <property type="project" value="UniProtKB-UniPathway"/>
</dbReference>
<keyword evidence="5 9" id="KW-0808">Transferase</keyword>
<organism evidence="12 13">
    <name type="scientific">Capsicum baccatum</name>
    <name type="common">Peruvian pepper</name>
    <dbReference type="NCBI Taxonomy" id="33114"/>
    <lineage>
        <taxon>Eukaryota</taxon>
        <taxon>Viridiplantae</taxon>
        <taxon>Streptophyta</taxon>
        <taxon>Embryophyta</taxon>
        <taxon>Tracheophyta</taxon>
        <taxon>Spermatophyta</taxon>
        <taxon>Magnoliopsida</taxon>
        <taxon>eudicotyledons</taxon>
        <taxon>Gunneridae</taxon>
        <taxon>Pentapetalae</taxon>
        <taxon>asterids</taxon>
        <taxon>lamiids</taxon>
        <taxon>Solanales</taxon>
        <taxon>Solanaceae</taxon>
        <taxon>Solanoideae</taxon>
        <taxon>Capsiceae</taxon>
        <taxon>Capsicum</taxon>
    </lineage>
</organism>
<dbReference type="Pfam" id="PF00195">
    <property type="entry name" value="Chal_sti_synt_N"/>
    <property type="match status" value="1"/>
</dbReference>
<evidence type="ECO:0000259" key="10">
    <source>
        <dbReference type="Pfam" id="PF00195"/>
    </source>
</evidence>
<comment type="caution">
    <text evidence="12">The sequence shown here is derived from an EMBL/GenBank/DDBJ whole genome shotgun (WGS) entry which is preliminary data.</text>
</comment>